<accession>A0A6A5QF77</accession>
<name>A0A6A5QF77_AMPQU</name>
<dbReference type="Proteomes" id="UP000800096">
    <property type="component" value="Unassembled WGS sequence"/>
</dbReference>
<feature type="compositionally biased region" description="Low complexity" evidence="1">
    <location>
        <begin position="44"/>
        <end position="60"/>
    </location>
</feature>
<proteinExistence type="predicted"/>
<evidence type="ECO:0000313" key="2">
    <source>
        <dbReference type="EMBL" id="KAF1914311.1"/>
    </source>
</evidence>
<evidence type="ECO:0000313" key="3">
    <source>
        <dbReference type="Proteomes" id="UP000800096"/>
    </source>
</evidence>
<feature type="region of interest" description="Disordered" evidence="1">
    <location>
        <begin position="1"/>
        <end position="66"/>
    </location>
</feature>
<protein>
    <submittedName>
        <fullName evidence="2">Uncharacterized protein</fullName>
    </submittedName>
</protein>
<gene>
    <name evidence="2" type="ORF">BDU57DRAFT_454188</name>
</gene>
<dbReference type="OrthoDB" id="3792603at2759"/>
<sequence length="381" mass="42734">MENATPSRPSHNASPAGSSPSSSKDEQELFHLSQGTSPGDAAEPSTSSSSAPSPSSPTSTWNMRKPLSPEDVILRPLSTGVLPEPKKDAALFLPADAERTWYLGFIKPWKNFNIEAIQYWHTKRCRDAFEAIKTHPMVPPRSTDRDVKPDSHGSEILHAQFQREALEMMHNVYNRLLDLTDLQDTDLPNQVFLGPVDDEDLGNDERAWTPSFVVKAARDGNDEGPRVLGQVEYLGGKLGALSWAVKEVARNSWGSLRCVLGEIAQYMLQSSTRHAFLVAADEIMFLRFELIEKVEYNTHDGRDAVDLFVEPWLSYSAPIKFSEVLDEKANKVPVKLALMYLLHCGMQKDWEMQAEIGNSMKYAAKTKAGERYLPKLDWLIM</sequence>
<dbReference type="EMBL" id="ML979137">
    <property type="protein sequence ID" value="KAF1914311.1"/>
    <property type="molecule type" value="Genomic_DNA"/>
</dbReference>
<reference evidence="2" key="1">
    <citation type="journal article" date="2020" name="Stud. Mycol.">
        <title>101 Dothideomycetes genomes: a test case for predicting lifestyles and emergence of pathogens.</title>
        <authorList>
            <person name="Haridas S."/>
            <person name="Albert R."/>
            <person name="Binder M."/>
            <person name="Bloem J."/>
            <person name="Labutti K."/>
            <person name="Salamov A."/>
            <person name="Andreopoulos B."/>
            <person name="Baker S."/>
            <person name="Barry K."/>
            <person name="Bills G."/>
            <person name="Bluhm B."/>
            <person name="Cannon C."/>
            <person name="Castanera R."/>
            <person name="Culley D."/>
            <person name="Daum C."/>
            <person name="Ezra D."/>
            <person name="Gonzalez J."/>
            <person name="Henrissat B."/>
            <person name="Kuo A."/>
            <person name="Liang C."/>
            <person name="Lipzen A."/>
            <person name="Lutzoni F."/>
            <person name="Magnuson J."/>
            <person name="Mondo S."/>
            <person name="Nolan M."/>
            <person name="Ohm R."/>
            <person name="Pangilinan J."/>
            <person name="Park H.-J."/>
            <person name="Ramirez L."/>
            <person name="Alfaro M."/>
            <person name="Sun H."/>
            <person name="Tritt A."/>
            <person name="Yoshinaga Y."/>
            <person name="Zwiers L.-H."/>
            <person name="Turgeon B."/>
            <person name="Goodwin S."/>
            <person name="Spatafora J."/>
            <person name="Crous P."/>
            <person name="Grigoriev I."/>
        </authorList>
    </citation>
    <scope>NUCLEOTIDE SEQUENCE</scope>
    <source>
        <strain evidence="2">HMLAC05119</strain>
    </source>
</reference>
<organism evidence="2 3">
    <name type="scientific">Ampelomyces quisqualis</name>
    <name type="common">Powdery mildew agent</name>
    <dbReference type="NCBI Taxonomy" id="50730"/>
    <lineage>
        <taxon>Eukaryota</taxon>
        <taxon>Fungi</taxon>
        <taxon>Dikarya</taxon>
        <taxon>Ascomycota</taxon>
        <taxon>Pezizomycotina</taxon>
        <taxon>Dothideomycetes</taxon>
        <taxon>Pleosporomycetidae</taxon>
        <taxon>Pleosporales</taxon>
        <taxon>Pleosporineae</taxon>
        <taxon>Phaeosphaeriaceae</taxon>
        <taxon>Ampelomyces</taxon>
    </lineage>
</organism>
<evidence type="ECO:0000256" key="1">
    <source>
        <dbReference type="SAM" id="MobiDB-lite"/>
    </source>
</evidence>
<keyword evidence="3" id="KW-1185">Reference proteome</keyword>
<feature type="compositionally biased region" description="Low complexity" evidence="1">
    <location>
        <begin position="9"/>
        <end position="22"/>
    </location>
</feature>
<dbReference type="AlphaFoldDB" id="A0A6A5QF77"/>